<keyword evidence="2 7" id="KW-0813">Transport</keyword>
<dbReference type="GO" id="GO:0005886">
    <property type="term" value="C:plasma membrane"/>
    <property type="evidence" value="ECO:0007669"/>
    <property type="project" value="UniProtKB-SubCell"/>
</dbReference>
<evidence type="ECO:0000256" key="5">
    <source>
        <dbReference type="ARBA" id="ARBA00022989"/>
    </source>
</evidence>
<accession>A0A426PY55</accession>
<dbReference type="EMBL" id="PQNK01000012">
    <property type="protein sequence ID" value="RRO86165.1"/>
    <property type="molecule type" value="Genomic_DNA"/>
</dbReference>
<comment type="caution">
    <text evidence="9">The sequence shown here is derived from an EMBL/GenBank/DDBJ whole genome shotgun (WGS) entry which is preliminary data.</text>
</comment>
<dbReference type="PANTHER" id="PTHR30193:SF37">
    <property type="entry name" value="INNER MEMBRANE ABC TRANSPORTER PERMEASE PROTEIN YCJO"/>
    <property type="match status" value="1"/>
</dbReference>
<dbReference type="GO" id="GO:0055085">
    <property type="term" value="P:transmembrane transport"/>
    <property type="evidence" value="ECO:0007669"/>
    <property type="project" value="InterPro"/>
</dbReference>
<organism evidence="9 10">
    <name type="scientific">Corynebacterium bovis</name>
    <dbReference type="NCBI Taxonomy" id="36808"/>
    <lineage>
        <taxon>Bacteria</taxon>
        <taxon>Bacillati</taxon>
        <taxon>Actinomycetota</taxon>
        <taxon>Actinomycetes</taxon>
        <taxon>Mycobacteriales</taxon>
        <taxon>Corynebacteriaceae</taxon>
        <taxon>Corynebacterium</taxon>
    </lineage>
</organism>
<feature type="domain" description="ABC transmembrane type-1" evidence="8">
    <location>
        <begin position="78"/>
        <end position="292"/>
    </location>
</feature>
<comment type="similarity">
    <text evidence="7">Belongs to the binding-protein-dependent transport system permease family.</text>
</comment>
<evidence type="ECO:0000256" key="4">
    <source>
        <dbReference type="ARBA" id="ARBA00022692"/>
    </source>
</evidence>
<dbReference type="Gene3D" id="1.10.3720.10">
    <property type="entry name" value="MetI-like"/>
    <property type="match status" value="1"/>
</dbReference>
<evidence type="ECO:0000313" key="9">
    <source>
        <dbReference type="EMBL" id="RRO86165.1"/>
    </source>
</evidence>
<evidence type="ECO:0000256" key="2">
    <source>
        <dbReference type="ARBA" id="ARBA00022448"/>
    </source>
</evidence>
<feature type="transmembrane region" description="Helical" evidence="7">
    <location>
        <begin position="78"/>
        <end position="104"/>
    </location>
</feature>
<dbReference type="PROSITE" id="PS50928">
    <property type="entry name" value="ABC_TM1"/>
    <property type="match status" value="1"/>
</dbReference>
<feature type="transmembrane region" description="Helical" evidence="7">
    <location>
        <begin position="209"/>
        <end position="227"/>
    </location>
</feature>
<keyword evidence="6 7" id="KW-0472">Membrane</keyword>
<dbReference type="AlphaFoldDB" id="A0A426PY55"/>
<feature type="transmembrane region" description="Helical" evidence="7">
    <location>
        <begin position="18"/>
        <end position="37"/>
    </location>
</feature>
<feature type="transmembrane region" description="Helical" evidence="7">
    <location>
        <begin position="116"/>
        <end position="137"/>
    </location>
</feature>
<feature type="transmembrane region" description="Helical" evidence="7">
    <location>
        <begin position="274"/>
        <end position="295"/>
    </location>
</feature>
<dbReference type="InterPro" id="IPR000515">
    <property type="entry name" value="MetI-like"/>
</dbReference>
<evidence type="ECO:0000256" key="7">
    <source>
        <dbReference type="RuleBase" id="RU363032"/>
    </source>
</evidence>
<comment type="subcellular location">
    <subcellularLocation>
        <location evidence="1 7">Cell membrane</location>
        <topology evidence="1 7">Multi-pass membrane protein</topology>
    </subcellularLocation>
</comment>
<dbReference type="CDD" id="cd06261">
    <property type="entry name" value="TM_PBP2"/>
    <property type="match status" value="1"/>
</dbReference>
<proteinExistence type="inferred from homology"/>
<keyword evidence="4 7" id="KW-0812">Transmembrane</keyword>
<sequence>MTAPSPARPRAAARRRPLWPWLFLLPALLLFAVFDYYPFLRAVVLSFQATDLFGRPAGWAGLENYTVMLSSGEFWSTFAWTLVFTVASTVVKLVLGLAIAVPLARRLRGTAVLRSAVLIPMAVSTAVGALIFSQILAPSVGPADQLADLVGLGPVGWLTDAGWARVSVLVVDTWAGISFVVLLLLAAIDGVPGDITEAAGLDGCTGLRYIRHMLVPSIAPMLLFLAVTQSVAALREFTVINALTGGGPAGATQTLVVDLYTRAFGDSTNDYSSAAASGMVLAVFIVVLSAVQFALSARKVTYR</sequence>
<evidence type="ECO:0000256" key="1">
    <source>
        <dbReference type="ARBA" id="ARBA00004651"/>
    </source>
</evidence>
<dbReference type="InterPro" id="IPR051393">
    <property type="entry name" value="ABC_transporter_permease"/>
</dbReference>
<dbReference type="InterPro" id="IPR035906">
    <property type="entry name" value="MetI-like_sf"/>
</dbReference>
<dbReference type="Proteomes" id="UP000276526">
    <property type="component" value="Unassembled WGS sequence"/>
</dbReference>
<dbReference type="RefSeq" id="WP_125173520.1">
    <property type="nucleotide sequence ID" value="NZ_JARWBD010000002.1"/>
</dbReference>
<dbReference type="PANTHER" id="PTHR30193">
    <property type="entry name" value="ABC TRANSPORTER PERMEASE PROTEIN"/>
    <property type="match status" value="1"/>
</dbReference>
<keyword evidence="3" id="KW-1003">Cell membrane</keyword>
<name>A0A426PY55_9CORY</name>
<reference evidence="9 10" key="1">
    <citation type="submission" date="2018-01" db="EMBL/GenBank/DDBJ databases">
        <title>Twenty Corynebacterium bovis Genomes.</title>
        <authorList>
            <person name="Gulvik C.A."/>
        </authorList>
    </citation>
    <scope>NUCLEOTIDE SEQUENCE [LARGE SCALE GENOMIC DNA]</scope>
    <source>
        <strain evidence="9 10">F6900</strain>
    </source>
</reference>
<evidence type="ECO:0000256" key="3">
    <source>
        <dbReference type="ARBA" id="ARBA00022475"/>
    </source>
</evidence>
<evidence type="ECO:0000313" key="10">
    <source>
        <dbReference type="Proteomes" id="UP000276526"/>
    </source>
</evidence>
<keyword evidence="5 7" id="KW-1133">Transmembrane helix</keyword>
<evidence type="ECO:0000259" key="8">
    <source>
        <dbReference type="PROSITE" id="PS50928"/>
    </source>
</evidence>
<protein>
    <submittedName>
        <fullName evidence="9">Sugar ABC transporter permease</fullName>
    </submittedName>
</protein>
<dbReference type="SUPFAM" id="SSF161098">
    <property type="entry name" value="MetI-like"/>
    <property type="match status" value="1"/>
</dbReference>
<dbReference type="Pfam" id="PF00528">
    <property type="entry name" value="BPD_transp_1"/>
    <property type="match status" value="1"/>
</dbReference>
<feature type="transmembrane region" description="Helical" evidence="7">
    <location>
        <begin position="166"/>
        <end position="188"/>
    </location>
</feature>
<evidence type="ECO:0000256" key="6">
    <source>
        <dbReference type="ARBA" id="ARBA00023136"/>
    </source>
</evidence>
<gene>
    <name evidence="9" type="ORF">CXF48_07980</name>
</gene>